<dbReference type="AlphaFoldDB" id="Q0IGW8"/>
<name>Q0IGW8_DROME</name>
<dbReference type="EMBL" id="BT028802">
    <property type="protein sequence ID" value="ABI34183.1"/>
    <property type="molecule type" value="mRNA"/>
</dbReference>
<organism evidence="1">
    <name type="scientific">Drosophila melanogaster</name>
    <name type="common">Fruit fly</name>
    <dbReference type="NCBI Taxonomy" id="7227"/>
    <lineage>
        <taxon>Eukaryota</taxon>
        <taxon>Metazoa</taxon>
        <taxon>Ecdysozoa</taxon>
        <taxon>Arthropoda</taxon>
        <taxon>Hexapoda</taxon>
        <taxon>Insecta</taxon>
        <taxon>Pterygota</taxon>
        <taxon>Neoptera</taxon>
        <taxon>Endopterygota</taxon>
        <taxon>Diptera</taxon>
        <taxon>Brachycera</taxon>
        <taxon>Muscomorpha</taxon>
        <taxon>Ephydroidea</taxon>
        <taxon>Drosophilidae</taxon>
        <taxon>Drosophila</taxon>
        <taxon>Sophophora</taxon>
    </lineage>
</organism>
<protein>
    <submittedName>
        <fullName evidence="1">LP23547p</fullName>
    </submittedName>
</protein>
<accession>Q0IGW8</accession>
<sequence>MDKILDALNLVRLTQLPLDHEVIGDGHALAVMLHESTLVDQLPHGLQIGIAPGDVGLGDAQHVDGGLVQLDEHTVVDLPQTEQLQNLADLGSHLVDTADTDDKGQFGLGGHVELVALLGQATQLDLALFRLDVLILVLLGADQVLLLAQGNHGGLLQATFRLGDSLGDLFLAELQLRFRHGGQLFRCWLLDDRSRHLLLVTAHAGGTQNEAGPAPDPLLLPHRNGDW</sequence>
<proteinExistence type="evidence at transcript level"/>
<evidence type="ECO:0000313" key="1">
    <source>
        <dbReference type="EMBL" id="ABI34183.1"/>
    </source>
</evidence>
<reference evidence="1" key="1">
    <citation type="submission" date="2006-08" db="EMBL/GenBank/DDBJ databases">
        <authorList>
            <person name="Stapleton M."/>
            <person name="Carlson J."/>
            <person name="Chavez C."/>
            <person name="Frise E."/>
            <person name="George R."/>
            <person name="Pacleb J."/>
            <person name="Park S."/>
            <person name="Wan K."/>
            <person name="Yu C."/>
            <person name="Celniker S."/>
        </authorList>
    </citation>
    <scope>NUCLEOTIDE SEQUENCE</scope>
    <source>
        <strain evidence="1">Berkeley</strain>
    </source>
</reference>